<gene>
    <name evidence="1" type="ORF">CUU66_07245</name>
</gene>
<keyword evidence="2" id="KW-1185">Reference proteome</keyword>
<protein>
    <submittedName>
        <fullName evidence="1">Uncharacterized protein</fullName>
    </submittedName>
</protein>
<comment type="caution">
    <text evidence="1">The sequence shown here is derived from an EMBL/GenBank/DDBJ whole genome shotgun (WGS) entry which is preliminary data.</text>
</comment>
<name>A0A2N5M7W0_9BACI</name>
<proteinExistence type="predicted"/>
<organism evidence="1 2">
    <name type="scientific">Peribacillus deserti</name>
    <dbReference type="NCBI Taxonomy" id="673318"/>
    <lineage>
        <taxon>Bacteria</taxon>
        <taxon>Bacillati</taxon>
        <taxon>Bacillota</taxon>
        <taxon>Bacilli</taxon>
        <taxon>Bacillales</taxon>
        <taxon>Bacillaceae</taxon>
        <taxon>Peribacillus</taxon>
    </lineage>
</organism>
<evidence type="ECO:0000313" key="2">
    <source>
        <dbReference type="Proteomes" id="UP000234748"/>
    </source>
</evidence>
<reference evidence="1 2" key="1">
    <citation type="submission" date="2017-11" db="EMBL/GenBank/DDBJ databases">
        <title>Comparitive Functional Genomics of Dry Heat Resistant strains isolated from the Viking Spacecraft.</title>
        <authorList>
            <person name="Seuylemezian A."/>
            <person name="Cooper K."/>
            <person name="Vaishampayan P."/>
        </authorList>
    </citation>
    <scope>NUCLEOTIDE SEQUENCE [LARGE SCALE GENOMIC DNA]</scope>
    <source>
        <strain evidence="1 2">V1-29</strain>
    </source>
</reference>
<dbReference type="Proteomes" id="UP000234748">
    <property type="component" value="Unassembled WGS sequence"/>
</dbReference>
<dbReference type="EMBL" id="PGUY01000021">
    <property type="protein sequence ID" value="PLT30450.1"/>
    <property type="molecule type" value="Genomic_DNA"/>
</dbReference>
<dbReference type="RefSeq" id="WP_101641012.1">
    <property type="nucleotide sequence ID" value="NZ_PGUY01000021.1"/>
</dbReference>
<evidence type="ECO:0000313" key="1">
    <source>
        <dbReference type="EMBL" id="PLT30450.1"/>
    </source>
</evidence>
<accession>A0A2N5M7W0</accession>
<dbReference type="AlphaFoldDB" id="A0A2N5M7W0"/>
<dbReference type="OrthoDB" id="2466459at2"/>
<sequence>MNGNFFANYSSYIVIPEEQHESCKKEYDPAEYATYYILTLSLYDSLLLNWSEANKYEIEVERCIENVLEEFNTVQNDHYHLQLLELNKDKTYFVLALSCKNKIDSSDAQERIAYIIEKMLTNPFYIGQSWYKFTGDRGRIERKLFCFSFKEYTS</sequence>